<comment type="function">
    <text evidence="12">Plays a role in the initiation of viral DNA replication. A dimer of E2 interacts with a dimer of E1 in order to improve specificity of E1 DNA binding activity. Once the complex recognizes and binds DNA at specific sites, the E2 dimer is removed from DNA. E2 also regulates viral transcription through binding to the E2RE response element (5'-ACCNNNNNNGGT-3') present in multiple copies in the regulatory regions of the viral genome. Activates or represses transcription depending on E2RE's position with regards to proximal promoter elements including the TATA-box. Repression occurs by sterically hindering the assembly of the transcription initiation complex.</text>
</comment>
<comment type="similarity">
    <text evidence="2">Belongs to the papillomaviridae E8^E2C protein family.</text>
</comment>
<dbReference type="GO" id="GO:0006351">
    <property type="term" value="P:DNA-templated transcription"/>
    <property type="evidence" value="ECO:0007669"/>
    <property type="project" value="UniProtKB-UniRule"/>
</dbReference>
<evidence type="ECO:0000313" key="17">
    <source>
        <dbReference type="Proteomes" id="UP000098151"/>
    </source>
</evidence>
<dbReference type="InterPro" id="IPR042503">
    <property type="entry name" value="Regulatory_protein_E2_N_1"/>
</dbReference>
<accession>A4Z4U1</accession>
<comment type="subunit">
    <text evidence="12">Binds DNA as homodimer. Interacts with protein E1; this interaction greatly increases E1 DNA-binding activity. Interacts with protein L1; this interaction enhances E2-dependent replication and transcription activation. Interacts with protein L2; this interaction inhibits E2 transcriptional activity but not DNA replication function E2. Interacts with protein E7; this interaction inhibits E7 oncogenic activity. Interacts with host TAF1; this interaction modulates E2-dependent transcriptional regulation. Interacts with host BRD4; this interaction mediates E2 transcriptional activation function. Additionally, the interaction with host BRD4 on mitotic chromosomes mediates tethering of the viral genome. Interacts with host TOPBP1; this interaction is required for optimal viral DNA replication.</text>
</comment>
<gene>
    <name evidence="12 16" type="primary">E2</name>
</gene>
<evidence type="ECO:0000256" key="11">
    <source>
        <dbReference type="ARBA" id="ARBA00023163"/>
    </source>
</evidence>
<sequence length="380" mass="42665">MENVSKALESVQEQLLALYEKDSAELTEQIRHWNLNRREQVLYYSARQQGITRIGMNPVPSLAAAQHKAKAAIEQELLLRSLLDSGFAGEPWTLMDTSRERLLADPPYCFKKGGQQVEVRFDNDRENVSRYVLWTDIYHQTASDDWRKTRGQADNRGLYYVDEKGVKSYYVDFEQEAKKFGKTGHYAIVSKLTTPVPTSTTGSGLGDSSSSGAATASGAPKKQTPTKTRKRLLRLSSPKTTGSRFRRGGGGGGKRDLETSTLRPVPPTPEEVGKLATSVPRGSGGRLGRLLHEARDPPILVLKGDPNSLKCTRYRLKGKYSDLFCRASTTWQWTSSTGTDRWGRSRMLLTFADREQRDLFEKTVKLPKSVSYFRGFLEDL</sequence>
<comment type="subcellular location">
    <subcellularLocation>
        <location evidence="1 12">Host nucleus</location>
    </subcellularLocation>
</comment>
<evidence type="ECO:0000256" key="1">
    <source>
        <dbReference type="ARBA" id="ARBA00004147"/>
    </source>
</evidence>
<evidence type="ECO:0000256" key="7">
    <source>
        <dbReference type="ARBA" id="ARBA00022705"/>
    </source>
</evidence>
<dbReference type="InterPro" id="IPR035975">
    <property type="entry name" value="E2/EBNA1_C_sf"/>
</dbReference>
<dbReference type="Gene3D" id="1.10.287.30">
    <property type="entry name" value="E2 (early) protein, N terminal domain, subdomain 1"/>
    <property type="match status" value="1"/>
</dbReference>
<feature type="region of interest" description="DNA-binding domain" evidence="12">
    <location>
        <begin position="296"/>
        <end position="380"/>
    </location>
</feature>
<feature type="cross-link" description="Glycyl lysine isopeptide (Lys-Gly) (interchain with G-Cter in SUMO)" evidence="12">
    <location>
        <position position="303"/>
    </location>
</feature>
<dbReference type="Gene3D" id="3.30.70.330">
    <property type="match status" value="1"/>
</dbReference>
<dbReference type="EMBL" id="DQ180494">
    <property type="protein sequence ID" value="ABA61874.1"/>
    <property type="molecule type" value="Genomic_DNA"/>
</dbReference>
<dbReference type="GO" id="GO:0003700">
    <property type="term" value="F:DNA-binding transcription factor activity"/>
    <property type="evidence" value="ECO:0007669"/>
    <property type="project" value="UniProtKB-UniRule"/>
</dbReference>
<keyword evidence="5 12" id="KW-0597">Phosphoprotein</keyword>
<keyword evidence="6 12" id="KW-1048">Host nucleus</keyword>
<feature type="domain" description="Papillomavirus E2 C-terminal" evidence="15">
    <location>
        <begin position="298"/>
        <end position="376"/>
    </location>
</feature>
<dbReference type="InterPro" id="IPR042504">
    <property type="entry name" value="Regulatory_protein_E2_N_2"/>
</dbReference>
<proteinExistence type="inferred from homology"/>
<feature type="region of interest" description="Disordered" evidence="13">
    <location>
        <begin position="194"/>
        <end position="286"/>
    </location>
</feature>
<evidence type="ECO:0000313" key="16">
    <source>
        <dbReference type="EMBL" id="ABA61874.1"/>
    </source>
</evidence>
<evidence type="ECO:0000256" key="9">
    <source>
        <dbReference type="ARBA" id="ARBA00023125"/>
    </source>
</evidence>
<dbReference type="Pfam" id="PF00508">
    <property type="entry name" value="PPV_E2_N"/>
    <property type="match status" value="1"/>
</dbReference>
<dbReference type="SUPFAM" id="SSF54957">
    <property type="entry name" value="Viral DNA-binding domain"/>
    <property type="match status" value="1"/>
</dbReference>
<evidence type="ECO:0000256" key="6">
    <source>
        <dbReference type="ARBA" id="ARBA00022562"/>
    </source>
</evidence>
<dbReference type="GO" id="GO:0006260">
    <property type="term" value="P:DNA replication"/>
    <property type="evidence" value="ECO:0007669"/>
    <property type="project" value="UniProtKB-KW"/>
</dbReference>
<dbReference type="Proteomes" id="UP000098151">
    <property type="component" value="Segment"/>
</dbReference>
<keyword evidence="11 12" id="KW-0804">Transcription</keyword>
<dbReference type="SUPFAM" id="SSF51332">
    <property type="entry name" value="E2 regulatory, transactivation domain"/>
    <property type="match status" value="1"/>
</dbReference>
<comment type="similarity">
    <text evidence="12">Belongs to the papillomaviridae E2 protein family.</text>
</comment>
<evidence type="ECO:0000256" key="10">
    <source>
        <dbReference type="ARBA" id="ARBA00023159"/>
    </source>
</evidence>
<comment type="PTM">
    <text evidence="12">Phosphorylated.</text>
</comment>
<keyword evidence="7 12" id="KW-0235">DNA replication</keyword>
<dbReference type="Pfam" id="PF00511">
    <property type="entry name" value="PPV_E2_C"/>
    <property type="match status" value="1"/>
</dbReference>
<keyword evidence="9 12" id="KW-0238">DNA-binding</keyword>
<dbReference type="Gene3D" id="2.170.200.10">
    <property type="entry name" value="Papillomavirus E2 early protein domain"/>
    <property type="match status" value="1"/>
</dbReference>
<evidence type="ECO:0000259" key="15">
    <source>
        <dbReference type="Pfam" id="PF00511"/>
    </source>
</evidence>
<feature type="region of interest" description="Transactivation domain" evidence="12">
    <location>
        <begin position="1"/>
        <end position="200"/>
    </location>
</feature>
<dbReference type="InterPro" id="IPR036050">
    <property type="entry name" value="Regulatory_protein_E2_N"/>
</dbReference>
<dbReference type="InterPro" id="IPR001866">
    <property type="entry name" value="PPV_E2_N"/>
</dbReference>
<evidence type="ECO:0000259" key="14">
    <source>
        <dbReference type="Pfam" id="PF00508"/>
    </source>
</evidence>
<dbReference type="InterPro" id="IPR000427">
    <property type="entry name" value="Papillomavirus_E2_C"/>
</dbReference>
<dbReference type="GO" id="GO:0000166">
    <property type="term" value="F:nucleotide binding"/>
    <property type="evidence" value="ECO:0007669"/>
    <property type="project" value="UniProtKB-UniRule"/>
</dbReference>
<organism evidence="16 17">
    <name type="scientific">Uncia uncia papillomavirus type 1</name>
    <dbReference type="NCBI Taxonomy" id="348686"/>
    <lineage>
        <taxon>Viruses</taxon>
        <taxon>Monodnaviria</taxon>
        <taxon>Shotokuvirae</taxon>
        <taxon>Cossaviricota</taxon>
        <taxon>Papovaviricetes</taxon>
        <taxon>Zurhausenvirales</taxon>
        <taxon>Papillomaviridae</taxon>
        <taxon>Firstpapillomavirinae</taxon>
        <taxon>Lambdapapillomavirus</taxon>
        <taxon>Lambdapapillomavirus 1</taxon>
    </lineage>
</organism>
<comment type="PTM">
    <text evidence="12">Sumoylation plays a regulatory role in E2 transcriptional activity.</text>
</comment>
<evidence type="ECO:0000256" key="8">
    <source>
        <dbReference type="ARBA" id="ARBA00023015"/>
    </source>
</evidence>
<evidence type="ECO:0000256" key="12">
    <source>
        <dbReference type="HAMAP-Rule" id="MF_04001"/>
    </source>
</evidence>
<dbReference type="GO" id="GO:0003677">
    <property type="term" value="F:DNA binding"/>
    <property type="evidence" value="ECO:0007669"/>
    <property type="project" value="UniProtKB-UniRule"/>
</dbReference>
<evidence type="ECO:0000256" key="3">
    <source>
        <dbReference type="ARBA" id="ARBA00022491"/>
    </source>
</evidence>
<dbReference type="GO" id="GO:0006275">
    <property type="term" value="P:regulation of DNA replication"/>
    <property type="evidence" value="ECO:0007669"/>
    <property type="project" value="UniProtKB-UniRule"/>
</dbReference>
<keyword evidence="10 12" id="KW-0010">Activator</keyword>
<reference evidence="16" key="1">
    <citation type="journal article" date="2007" name="Genome Biol.">
        <title>Ancient papillomavirus-host co-speciation in Felidae.</title>
        <authorList>
            <person name="Rector A."/>
            <person name="Lemey P."/>
            <person name="Tachezy R."/>
            <person name="Mostmans S."/>
            <person name="Ghim S.J."/>
            <person name="Van Doorslaer K."/>
            <person name="Roelke M."/>
            <person name="Bush M."/>
            <person name="Montali R.J."/>
            <person name="Joslin J."/>
            <person name="Burk R.D."/>
            <person name="Jenson A.B."/>
            <person name="Sundberg J.P."/>
            <person name="Shapiro B."/>
            <person name="Van Ranst M."/>
        </authorList>
    </citation>
    <scope>NUCLEOTIDE SEQUENCE [LARGE SCALE GENOMIC DNA]</scope>
</reference>
<keyword evidence="12" id="KW-1017">Isopeptide bond</keyword>
<protein>
    <recommendedName>
        <fullName evidence="12">Regulatory protein E2</fullName>
    </recommendedName>
</protein>
<evidence type="ECO:0000256" key="13">
    <source>
        <dbReference type="SAM" id="MobiDB-lite"/>
    </source>
</evidence>
<dbReference type="GO" id="GO:0039693">
    <property type="term" value="P:viral DNA genome replication"/>
    <property type="evidence" value="ECO:0007669"/>
    <property type="project" value="UniProtKB-UniRule"/>
</dbReference>
<dbReference type="InterPro" id="IPR012677">
    <property type="entry name" value="Nucleotide-bd_a/b_plait_sf"/>
</dbReference>
<dbReference type="InterPro" id="IPR033668">
    <property type="entry name" value="Reg_prot_E2"/>
</dbReference>
<keyword evidence="3 12" id="KW-0678">Repressor</keyword>
<evidence type="ECO:0000256" key="4">
    <source>
        <dbReference type="ARBA" id="ARBA00022518"/>
    </source>
</evidence>
<keyword evidence="8 12" id="KW-0805">Transcription regulation</keyword>
<keyword evidence="12" id="KW-0832">Ubl conjugation</keyword>
<evidence type="ECO:0000256" key="5">
    <source>
        <dbReference type="ARBA" id="ARBA00022553"/>
    </source>
</evidence>
<keyword evidence="4 12" id="KW-0244">Early protein</keyword>
<evidence type="ECO:0000256" key="2">
    <source>
        <dbReference type="ARBA" id="ARBA00007794"/>
    </source>
</evidence>
<dbReference type="GO" id="GO:0042025">
    <property type="term" value="C:host cell nucleus"/>
    <property type="evidence" value="ECO:0007669"/>
    <property type="project" value="UniProtKB-SubCell"/>
</dbReference>
<name>A4Z4U1_9PAPI</name>
<feature type="domain" description="Papillomavirus E2 N-terminal" evidence="14">
    <location>
        <begin position="1"/>
        <end position="191"/>
    </location>
</feature>
<feature type="compositionally biased region" description="Low complexity" evidence="13">
    <location>
        <begin position="234"/>
        <end position="243"/>
    </location>
</feature>
<feature type="compositionally biased region" description="Low complexity" evidence="13">
    <location>
        <begin position="194"/>
        <end position="226"/>
    </location>
</feature>
<dbReference type="HAMAP" id="MF_04001">
    <property type="entry name" value="PPV_E2"/>
    <property type="match status" value="1"/>
</dbReference>